<name>A0A0D2N4B7_HYPSF</name>
<dbReference type="InterPro" id="IPR001547">
    <property type="entry name" value="Glyco_hydro_5"/>
</dbReference>
<evidence type="ECO:0000313" key="20">
    <source>
        <dbReference type="Proteomes" id="UP000054270"/>
    </source>
</evidence>
<keyword evidence="4 17" id="KW-0812">Transmembrane</keyword>
<evidence type="ECO:0000256" key="6">
    <source>
        <dbReference type="ARBA" id="ARBA00022968"/>
    </source>
</evidence>
<keyword evidence="9" id="KW-0325">Glycoprotein</keyword>
<dbReference type="InterPro" id="IPR017853">
    <property type="entry name" value="GH"/>
</dbReference>
<dbReference type="OMA" id="TIAGCAY"/>
<dbReference type="Pfam" id="PF00150">
    <property type="entry name" value="Cellulase"/>
    <property type="match status" value="1"/>
</dbReference>
<evidence type="ECO:0000256" key="7">
    <source>
        <dbReference type="ARBA" id="ARBA00022989"/>
    </source>
</evidence>
<evidence type="ECO:0000256" key="10">
    <source>
        <dbReference type="ARBA" id="ARBA00023295"/>
    </source>
</evidence>
<feature type="region of interest" description="Disordered" evidence="16">
    <location>
        <begin position="698"/>
        <end position="721"/>
    </location>
</feature>
<feature type="domain" description="Glycoside hydrolase family 5" evidence="18">
    <location>
        <begin position="244"/>
        <end position="396"/>
    </location>
</feature>
<evidence type="ECO:0000313" key="19">
    <source>
        <dbReference type="EMBL" id="KJA14049.1"/>
    </source>
</evidence>
<dbReference type="GO" id="GO:0009986">
    <property type="term" value="C:cell surface"/>
    <property type="evidence" value="ECO:0007669"/>
    <property type="project" value="TreeGrafter"/>
</dbReference>
<evidence type="ECO:0000256" key="9">
    <source>
        <dbReference type="ARBA" id="ARBA00023180"/>
    </source>
</evidence>
<evidence type="ECO:0000256" key="1">
    <source>
        <dbReference type="ARBA" id="ARBA00004401"/>
    </source>
</evidence>
<feature type="region of interest" description="Disordered" evidence="16">
    <location>
        <begin position="1"/>
        <end position="64"/>
    </location>
</feature>
<evidence type="ECO:0000256" key="12">
    <source>
        <dbReference type="ARBA" id="ARBA00036824"/>
    </source>
</evidence>
<dbReference type="GO" id="GO:0005576">
    <property type="term" value="C:extracellular region"/>
    <property type="evidence" value="ECO:0007669"/>
    <property type="project" value="TreeGrafter"/>
</dbReference>
<comment type="catalytic activity">
    <reaction evidence="12">
        <text>Successive hydrolysis of beta-D-glucose units from the non-reducing ends of (1-&gt;3)-beta-D-glucans, releasing alpha-glucose.</text>
        <dbReference type="EC" id="3.2.1.58"/>
    </reaction>
</comment>
<evidence type="ECO:0000256" key="11">
    <source>
        <dbReference type="ARBA" id="ARBA00023316"/>
    </source>
</evidence>
<evidence type="ECO:0000256" key="3">
    <source>
        <dbReference type="ARBA" id="ARBA00022475"/>
    </source>
</evidence>
<dbReference type="Gene3D" id="3.20.20.80">
    <property type="entry name" value="Glycosidases"/>
    <property type="match status" value="1"/>
</dbReference>
<keyword evidence="11" id="KW-0961">Cell wall biogenesis/degradation</keyword>
<keyword evidence="3" id="KW-1003">Cell membrane</keyword>
<dbReference type="GO" id="GO:0004338">
    <property type="term" value="F:glucan exo-1,3-beta-glucosidase activity"/>
    <property type="evidence" value="ECO:0007669"/>
    <property type="project" value="UniProtKB-EC"/>
</dbReference>
<dbReference type="PANTHER" id="PTHR31297:SF34">
    <property type="entry name" value="GLUCAN 1,3-BETA-GLUCOSIDASE 2"/>
    <property type="match status" value="1"/>
</dbReference>
<evidence type="ECO:0000256" key="15">
    <source>
        <dbReference type="ARBA" id="ARBA00041260"/>
    </source>
</evidence>
<dbReference type="AlphaFoldDB" id="A0A0D2N4B7"/>
<dbReference type="STRING" id="945553.A0A0D2N4B7"/>
<keyword evidence="8 17" id="KW-0472">Membrane</keyword>
<gene>
    <name evidence="19" type="ORF">HYPSUDRAFT_49443</name>
</gene>
<dbReference type="GO" id="GO:0005886">
    <property type="term" value="C:plasma membrane"/>
    <property type="evidence" value="ECO:0007669"/>
    <property type="project" value="UniProtKB-SubCell"/>
</dbReference>
<accession>A0A0D2N4B7</accession>
<evidence type="ECO:0000256" key="4">
    <source>
        <dbReference type="ARBA" id="ARBA00022692"/>
    </source>
</evidence>
<comment type="similarity">
    <text evidence="2">Belongs to the glycosyl hydrolase 5 (cellulase A) family.</text>
</comment>
<evidence type="ECO:0000256" key="8">
    <source>
        <dbReference type="ARBA" id="ARBA00023136"/>
    </source>
</evidence>
<comment type="subcellular location">
    <subcellularLocation>
        <location evidence="1">Cell membrane</location>
        <topology evidence="1">Single-pass type II membrane protein</topology>
    </subcellularLocation>
</comment>
<evidence type="ECO:0000256" key="14">
    <source>
        <dbReference type="ARBA" id="ARBA00038929"/>
    </source>
</evidence>
<keyword evidence="5 19" id="KW-0378">Hydrolase</keyword>
<dbReference type="EC" id="3.2.1.58" evidence="14"/>
<reference evidence="20" key="1">
    <citation type="submission" date="2014-04" db="EMBL/GenBank/DDBJ databases">
        <title>Evolutionary Origins and Diversification of the Mycorrhizal Mutualists.</title>
        <authorList>
            <consortium name="DOE Joint Genome Institute"/>
            <consortium name="Mycorrhizal Genomics Consortium"/>
            <person name="Kohler A."/>
            <person name="Kuo A."/>
            <person name="Nagy L.G."/>
            <person name="Floudas D."/>
            <person name="Copeland A."/>
            <person name="Barry K.W."/>
            <person name="Cichocki N."/>
            <person name="Veneault-Fourrey C."/>
            <person name="LaButti K."/>
            <person name="Lindquist E.A."/>
            <person name="Lipzen A."/>
            <person name="Lundell T."/>
            <person name="Morin E."/>
            <person name="Murat C."/>
            <person name="Riley R."/>
            <person name="Ohm R."/>
            <person name="Sun H."/>
            <person name="Tunlid A."/>
            <person name="Henrissat B."/>
            <person name="Grigoriev I.V."/>
            <person name="Hibbett D.S."/>
            <person name="Martin F."/>
        </authorList>
    </citation>
    <scope>NUCLEOTIDE SEQUENCE [LARGE SCALE GENOMIC DNA]</scope>
    <source>
        <strain evidence="20">FD-334 SS-4</strain>
    </source>
</reference>
<keyword evidence="20" id="KW-1185">Reference proteome</keyword>
<keyword evidence="6" id="KW-0735">Signal-anchor</keyword>
<dbReference type="InterPro" id="IPR050386">
    <property type="entry name" value="Glycosyl_hydrolase_5"/>
</dbReference>
<evidence type="ECO:0000256" key="16">
    <source>
        <dbReference type="SAM" id="MobiDB-lite"/>
    </source>
</evidence>
<dbReference type="EMBL" id="KN817697">
    <property type="protein sequence ID" value="KJA14049.1"/>
    <property type="molecule type" value="Genomic_DNA"/>
</dbReference>
<evidence type="ECO:0000259" key="18">
    <source>
        <dbReference type="Pfam" id="PF00150"/>
    </source>
</evidence>
<dbReference type="SUPFAM" id="SSF51445">
    <property type="entry name" value="(Trans)glycosidases"/>
    <property type="match status" value="1"/>
</dbReference>
<dbReference type="PANTHER" id="PTHR31297">
    <property type="entry name" value="GLUCAN ENDO-1,6-BETA-GLUCOSIDASE B"/>
    <property type="match status" value="1"/>
</dbReference>
<feature type="region of interest" description="Disordered" evidence="16">
    <location>
        <begin position="105"/>
        <end position="146"/>
    </location>
</feature>
<keyword evidence="7 17" id="KW-1133">Transmembrane helix</keyword>
<dbReference type="GO" id="GO:0009251">
    <property type="term" value="P:glucan catabolic process"/>
    <property type="evidence" value="ECO:0007669"/>
    <property type="project" value="TreeGrafter"/>
</dbReference>
<evidence type="ECO:0000256" key="13">
    <source>
        <dbReference type="ARBA" id="ARBA00037126"/>
    </source>
</evidence>
<feature type="compositionally biased region" description="Low complexity" evidence="16">
    <location>
        <begin position="107"/>
        <end position="139"/>
    </location>
</feature>
<keyword evidence="10" id="KW-0326">Glycosidase</keyword>
<dbReference type="GO" id="GO:0071555">
    <property type="term" value="P:cell wall organization"/>
    <property type="evidence" value="ECO:0007669"/>
    <property type="project" value="UniProtKB-KW"/>
</dbReference>
<evidence type="ECO:0000256" key="2">
    <source>
        <dbReference type="ARBA" id="ARBA00005641"/>
    </source>
</evidence>
<protein>
    <recommendedName>
        <fullName evidence="14">glucan 1,3-beta-glucosidase</fullName>
        <ecNumber evidence="14">3.2.1.58</ecNumber>
    </recommendedName>
    <alternativeName>
        <fullName evidence="15">Exo-1,3-beta-glucanase D</fullName>
    </alternativeName>
</protein>
<sequence length="721" mass="76992">MTLEDDASTVMVQPHPPYLSAYIPSSTESPRDSLVPETPRSERSESGMLITAKNEGAPVSMEDVPRKASRRRPLLIILITCIVLALIAVAVVVPVYFTVIKPRNHGSSSTLASQSSTTAPVPTASSTGTGGTSAPTSSTEAITGSDGSTIELANGTSFTYKNSFGGIWYSDPNDPYNNNAYPNSWTPPLNQTWDYGANRINGVNLGGWFVIEPFITPDLFQRYPGASDEWTLSTLMAADTANGGINQIEDHYKTFITEKDIADIAAAGLNWVRLPIPFWAIDTWGDEPFLAKTSWTYIVQAFQWCRKYGIRVNLDLHTIPGSQNGYNHSGKLGQIDFLMGTMGMANAQRAMNYIRIITEFISQPEWKNVVVMFGIMNEARVADIGKTELGAFYVEAYQMMRGITGVGEGKGPFISIHDGFQGLQYWDNFMTGADRIAVDQHPYFAFDTTPSKAPIDTGVGTGAGGTWPQAACDRWAASYNTSRNTFGVSIAGEFSNSFNDCGLFLRGVGGTSIYGDCDTWQDSTAWTVGTKAGIQAFSEASMDALRDWFFWTWKIAPAQSGIVESPLWSYSLGLSGGWMPLDPRSAIGACGPASGPTFDGAFASWMTGGAGAGTIVSTQTAQYPYPPADLQGTPVPGLPLYTSTGSIATLLAPTPTGSSGNTISPGNGWFNANDAQPGPTPIAGCVYPDPWNALNATAPTGCSGGTDGPAPAAITPPPSRR</sequence>
<proteinExistence type="inferred from homology"/>
<evidence type="ECO:0000256" key="17">
    <source>
        <dbReference type="SAM" id="Phobius"/>
    </source>
</evidence>
<dbReference type="OrthoDB" id="62120at2759"/>
<dbReference type="Proteomes" id="UP000054270">
    <property type="component" value="Unassembled WGS sequence"/>
</dbReference>
<comment type="function">
    <text evidence="13">Glucosidase involved in the degradation of cellulosic biomass. Active on lichenan.</text>
</comment>
<organism evidence="19 20">
    <name type="scientific">Hypholoma sublateritium (strain FD-334 SS-4)</name>
    <dbReference type="NCBI Taxonomy" id="945553"/>
    <lineage>
        <taxon>Eukaryota</taxon>
        <taxon>Fungi</taxon>
        <taxon>Dikarya</taxon>
        <taxon>Basidiomycota</taxon>
        <taxon>Agaricomycotina</taxon>
        <taxon>Agaricomycetes</taxon>
        <taxon>Agaricomycetidae</taxon>
        <taxon>Agaricales</taxon>
        <taxon>Agaricineae</taxon>
        <taxon>Strophariaceae</taxon>
        <taxon>Hypholoma</taxon>
    </lineage>
</organism>
<feature type="transmembrane region" description="Helical" evidence="17">
    <location>
        <begin position="74"/>
        <end position="97"/>
    </location>
</feature>
<evidence type="ECO:0000256" key="5">
    <source>
        <dbReference type="ARBA" id="ARBA00022801"/>
    </source>
</evidence>